<dbReference type="RefSeq" id="WP_205373709.1">
    <property type="nucleotide sequence ID" value="NZ_JAFEJA010000001.1"/>
</dbReference>
<feature type="region of interest" description="Disordered" evidence="1">
    <location>
        <begin position="1"/>
        <end position="44"/>
    </location>
</feature>
<proteinExistence type="predicted"/>
<evidence type="ECO:0000256" key="1">
    <source>
        <dbReference type="SAM" id="MobiDB-lite"/>
    </source>
</evidence>
<organism evidence="2 3">
    <name type="scientific">Streptomyces zhihengii</name>
    <dbReference type="NCBI Taxonomy" id="1818004"/>
    <lineage>
        <taxon>Bacteria</taxon>
        <taxon>Bacillati</taxon>
        <taxon>Actinomycetota</taxon>
        <taxon>Actinomycetes</taxon>
        <taxon>Kitasatosporales</taxon>
        <taxon>Streptomycetaceae</taxon>
        <taxon>Streptomyces</taxon>
    </lineage>
</organism>
<dbReference type="Proteomes" id="UP000664109">
    <property type="component" value="Unassembled WGS sequence"/>
</dbReference>
<sequence>MISEPELVGGDPFDAPGARPPGAPPPPDALGTGQDGQAPARPPRPAWLWAAGGAAVASVLWAGGLYGYTALGPDLGGYRATGNLCAETELKGASSALGSPRKEESSHQESRHEALDHAYCSVYLEPTGYEPDTDEEGNEIWSLPSVDITYTLHRKTDPGPEFDGVVRSRDFGMGGGGAEPRPLEGLGERAYAIGQGADGVVIEVLDGQATFSLWASGGVDPETGEVIGEASDIEALLVEDLKALMERLKS</sequence>
<protein>
    <recommendedName>
        <fullName evidence="4">DUF3558 domain-containing protein</fullName>
    </recommendedName>
</protein>
<reference evidence="2 3" key="1">
    <citation type="journal article" date="2016" name="Arch. Microbiol.">
        <title>Streptomyces zhihengii sp. nov., isolated from rhizospheric soil of Psammosilene tunicoides.</title>
        <authorList>
            <person name="Huang M.J."/>
            <person name="Fei J.J."/>
            <person name="Salam N."/>
            <person name="Kim C.J."/>
            <person name="Hozzein W.N."/>
            <person name="Xiao M."/>
            <person name="Huang H.Q."/>
            <person name="Li W.J."/>
        </authorList>
    </citation>
    <scope>NUCLEOTIDE SEQUENCE [LARGE SCALE GENOMIC DNA]</scope>
    <source>
        <strain evidence="2 3">YIM T102</strain>
    </source>
</reference>
<evidence type="ECO:0008006" key="4">
    <source>
        <dbReference type="Google" id="ProtNLM"/>
    </source>
</evidence>
<evidence type="ECO:0000313" key="2">
    <source>
        <dbReference type="EMBL" id="MBM9619595.1"/>
    </source>
</evidence>
<feature type="compositionally biased region" description="Pro residues" evidence="1">
    <location>
        <begin position="18"/>
        <end position="28"/>
    </location>
</feature>
<keyword evidence="3" id="KW-1185">Reference proteome</keyword>
<name>A0ABS2UQ14_9ACTN</name>
<dbReference type="EMBL" id="JAFEJA010000001">
    <property type="protein sequence ID" value="MBM9619595.1"/>
    <property type="molecule type" value="Genomic_DNA"/>
</dbReference>
<gene>
    <name evidence="2" type="ORF">JE024_12800</name>
</gene>
<accession>A0ABS2UQ14</accession>
<evidence type="ECO:0000313" key="3">
    <source>
        <dbReference type="Proteomes" id="UP000664109"/>
    </source>
</evidence>
<comment type="caution">
    <text evidence="2">The sequence shown here is derived from an EMBL/GenBank/DDBJ whole genome shotgun (WGS) entry which is preliminary data.</text>
</comment>